<feature type="non-terminal residue" evidence="1">
    <location>
        <position position="1"/>
    </location>
</feature>
<keyword evidence="2" id="KW-1185">Reference proteome</keyword>
<dbReference type="Proteomes" id="UP000244855">
    <property type="component" value="Unassembled WGS sequence"/>
</dbReference>
<gene>
    <name evidence="1" type="ORF">DM02DRAFT_498552</name>
</gene>
<proteinExistence type="predicted"/>
<reference evidence="1 2" key="1">
    <citation type="journal article" date="2018" name="Sci. Rep.">
        <title>Comparative genomics provides insights into the lifestyle and reveals functional heterogeneity of dark septate endophytic fungi.</title>
        <authorList>
            <person name="Knapp D.G."/>
            <person name="Nemeth J.B."/>
            <person name="Barry K."/>
            <person name="Hainaut M."/>
            <person name="Henrissat B."/>
            <person name="Johnson J."/>
            <person name="Kuo A."/>
            <person name="Lim J.H.P."/>
            <person name="Lipzen A."/>
            <person name="Nolan M."/>
            <person name="Ohm R.A."/>
            <person name="Tamas L."/>
            <person name="Grigoriev I.V."/>
            <person name="Spatafora J.W."/>
            <person name="Nagy L.G."/>
            <person name="Kovacs G.M."/>
        </authorList>
    </citation>
    <scope>NUCLEOTIDE SEQUENCE [LARGE SCALE GENOMIC DNA]</scope>
    <source>
        <strain evidence="1 2">DSE2036</strain>
    </source>
</reference>
<name>A0A2V1D1R5_9PLEO</name>
<evidence type="ECO:0000313" key="2">
    <source>
        <dbReference type="Proteomes" id="UP000244855"/>
    </source>
</evidence>
<accession>A0A2V1D1R5</accession>
<organism evidence="1 2">
    <name type="scientific">Periconia macrospinosa</name>
    <dbReference type="NCBI Taxonomy" id="97972"/>
    <lineage>
        <taxon>Eukaryota</taxon>
        <taxon>Fungi</taxon>
        <taxon>Dikarya</taxon>
        <taxon>Ascomycota</taxon>
        <taxon>Pezizomycotina</taxon>
        <taxon>Dothideomycetes</taxon>
        <taxon>Pleosporomycetidae</taxon>
        <taxon>Pleosporales</taxon>
        <taxon>Massarineae</taxon>
        <taxon>Periconiaceae</taxon>
        <taxon>Periconia</taxon>
    </lineage>
</organism>
<feature type="non-terminal residue" evidence="1">
    <location>
        <position position="181"/>
    </location>
</feature>
<dbReference type="OrthoDB" id="5354164at2759"/>
<dbReference type="AlphaFoldDB" id="A0A2V1D1R5"/>
<evidence type="ECO:0000313" key="1">
    <source>
        <dbReference type="EMBL" id="PVH91970.1"/>
    </source>
</evidence>
<sequence>LKRVVGNLGEKTGMALLVCPAVPQMGPLSDDVRLVNHHPFDGGEENAFADTSLHISYTDWQLPIDIGSRGKRDVEAYYVVAALGLYDRGKWVADLNILDVFKHRLAQIIPTCKRHPERIERFESVHETSKFVAIDSWEELLDSPTEIGVVRARGNWQARLAAAALSIECGHETRVVPETTC</sequence>
<protein>
    <submittedName>
        <fullName evidence="1">Uncharacterized protein</fullName>
    </submittedName>
</protein>
<dbReference type="EMBL" id="KZ805745">
    <property type="protein sequence ID" value="PVH91970.1"/>
    <property type="molecule type" value="Genomic_DNA"/>
</dbReference>